<dbReference type="Proteomes" id="UP000469430">
    <property type="component" value="Unassembled WGS sequence"/>
</dbReference>
<evidence type="ECO:0000313" key="2">
    <source>
        <dbReference type="EMBL" id="MXO99405.1"/>
    </source>
</evidence>
<reference evidence="2 3" key="1">
    <citation type="submission" date="2019-12" db="EMBL/GenBank/DDBJ databases">
        <title>Genomic-based taxomic classification of the family Erythrobacteraceae.</title>
        <authorList>
            <person name="Xu L."/>
        </authorList>
    </citation>
    <scope>NUCLEOTIDE SEQUENCE [LARGE SCALE GENOMIC DNA]</scope>
    <source>
        <strain evidence="2 3">S36</strain>
    </source>
</reference>
<dbReference type="AlphaFoldDB" id="A0A6I4TTB1"/>
<dbReference type="InterPro" id="IPR036291">
    <property type="entry name" value="NAD(P)-bd_dom_sf"/>
</dbReference>
<evidence type="ECO:0000259" key="1">
    <source>
        <dbReference type="Pfam" id="PF13460"/>
    </source>
</evidence>
<comment type="caution">
    <text evidence="2">The sequence shown here is derived from an EMBL/GenBank/DDBJ whole genome shotgun (WGS) entry which is preliminary data.</text>
</comment>
<dbReference type="PANTHER" id="PTHR14097">
    <property type="entry name" value="OXIDOREDUCTASE HTATIP2"/>
    <property type="match status" value="1"/>
</dbReference>
<dbReference type="Gene3D" id="3.40.50.720">
    <property type="entry name" value="NAD(P)-binding Rossmann-like Domain"/>
    <property type="match status" value="1"/>
</dbReference>
<accession>A0A6I4TTB1</accession>
<feature type="domain" description="NAD(P)-binding" evidence="1">
    <location>
        <begin position="11"/>
        <end position="198"/>
    </location>
</feature>
<protein>
    <submittedName>
        <fullName evidence="2">NAD(P)H-binding protein</fullName>
    </submittedName>
</protein>
<dbReference type="EMBL" id="WTYJ01000002">
    <property type="protein sequence ID" value="MXO99405.1"/>
    <property type="molecule type" value="Genomic_DNA"/>
</dbReference>
<dbReference type="PANTHER" id="PTHR14097:SF7">
    <property type="entry name" value="OXIDOREDUCTASE HTATIP2"/>
    <property type="match status" value="1"/>
</dbReference>
<keyword evidence="3" id="KW-1185">Reference proteome</keyword>
<gene>
    <name evidence="2" type="ORF">GRI97_10425</name>
</gene>
<dbReference type="Pfam" id="PF13460">
    <property type="entry name" value="NAD_binding_10"/>
    <property type="match status" value="1"/>
</dbReference>
<dbReference type="InterPro" id="IPR016040">
    <property type="entry name" value="NAD(P)-bd_dom"/>
</dbReference>
<evidence type="ECO:0000313" key="3">
    <source>
        <dbReference type="Proteomes" id="UP000469430"/>
    </source>
</evidence>
<dbReference type="OrthoDB" id="9798632at2"/>
<name>A0A6I4TTB1_9SPHN</name>
<organism evidence="2 3">
    <name type="scientific">Croceibacterium xixiisoli</name>
    <dbReference type="NCBI Taxonomy" id="1476466"/>
    <lineage>
        <taxon>Bacteria</taxon>
        <taxon>Pseudomonadati</taxon>
        <taxon>Pseudomonadota</taxon>
        <taxon>Alphaproteobacteria</taxon>
        <taxon>Sphingomonadales</taxon>
        <taxon>Erythrobacteraceae</taxon>
        <taxon>Croceibacterium</taxon>
    </lineage>
</organism>
<dbReference type="SUPFAM" id="SSF51735">
    <property type="entry name" value="NAD(P)-binding Rossmann-fold domains"/>
    <property type="match status" value="1"/>
</dbReference>
<sequence>MAERRRILLVGASGLIGGAVMRQSMTTPGMRLIALGRRETPLPPGARMEMVVADTLGWGDAIAAISPNSAICALGSTWAKSGRNEAAFRAVDHDLVLAVAQTCRDNGVENFVLVSSVGAEISSRTLYLRVKAETEAAVGRLGFRRLDILRPGLLRGTRQNDTRVLERLAMLVSPLADRLMTGERRRYRSIAADDVAQAALTGAMSRAGGRFTHEHDAIERLARKEDRR</sequence>
<dbReference type="RefSeq" id="WP_161391127.1">
    <property type="nucleotide sequence ID" value="NZ_JBHSCP010000001.1"/>
</dbReference>
<proteinExistence type="predicted"/>